<evidence type="ECO:0000259" key="2">
    <source>
        <dbReference type="PROSITE" id="PS50802"/>
    </source>
</evidence>
<dbReference type="Gene3D" id="3.90.70.80">
    <property type="match status" value="1"/>
</dbReference>
<dbReference type="AlphaFoldDB" id="A0A0H5QWD0"/>
<feature type="compositionally biased region" description="Basic and acidic residues" evidence="1">
    <location>
        <begin position="278"/>
        <end position="287"/>
    </location>
</feature>
<name>A0A0H5QWD0_9EUKA</name>
<dbReference type="InterPro" id="IPR003323">
    <property type="entry name" value="OTU_dom"/>
</dbReference>
<feature type="region of interest" description="Disordered" evidence="1">
    <location>
        <begin position="179"/>
        <end position="200"/>
    </location>
</feature>
<feature type="domain" description="OTU" evidence="2">
    <location>
        <begin position="34"/>
        <end position="160"/>
    </location>
</feature>
<dbReference type="SUPFAM" id="SSF54001">
    <property type="entry name" value="Cysteine proteinases"/>
    <property type="match status" value="1"/>
</dbReference>
<dbReference type="EMBL" id="HACM01005620">
    <property type="protein sequence ID" value="CRZ06062.1"/>
    <property type="molecule type" value="Transcribed_RNA"/>
</dbReference>
<dbReference type="GO" id="GO:0004843">
    <property type="term" value="F:cysteine-type deubiquitinase activity"/>
    <property type="evidence" value="ECO:0007669"/>
    <property type="project" value="TreeGrafter"/>
</dbReference>
<feature type="compositionally biased region" description="Basic residues" evidence="1">
    <location>
        <begin position="447"/>
        <end position="458"/>
    </location>
</feature>
<dbReference type="PROSITE" id="PS50802">
    <property type="entry name" value="OTU"/>
    <property type="match status" value="1"/>
</dbReference>
<feature type="region of interest" description="Disordered" evidence="1">
    <location>
        <begin position="277"/>
        <end position="333"/>
    </location>
</feature>
<evidence type="ECO:0000256" key="1">
    <source>
        <dbReference type="SAM" id="MobiDB-lite"/>
    </source>
</evidence>
<proteinExistence type="predicted"/>
<dbReference type="CDD" id="cd22771">
    <property type="entry name" value="OTU_plant_OTU7-like"/>
    <property type="match status" value="1"/>
</dbReference>
<dbReference type="InterPro" id="IPR038765">
    <property type="entry name" value="Papain-like_cys_pep_sf"/>
</dbReference>
<reference evidence="3" key="1">
    <citation type="submission" date="2015-04" db="EMBL/GenBank/DDBJ databases">
        <title>The genome sequence of the plant pathogenic Rhizarian Plasmodiophora brassicae reveals insights in its biotrophic life cycle and the origin of chitin synthesis.</title>
        <authorList>
            <person name="Schwelm A."/>
            <person name="Fogelqvist J."/>
            <person name="Knaust A."/>
            <person name="Julke S."/>
            <person name="Lilja T."/>
            <person name="Dhandapani V."/>
            <person name="Bonilla-Rosso G."/>
            <person name="Karlsson M."/>
            <person name="Shevchenko A."/>
            <person name="Choi S.R."/>
            <person name="Kim H.G."/>
            <person name="Park J.Y."/>
            <person name="Lim Y.P."/>
            <person name="Ludwig-Muller J."/>
            <person name="Dixelius C."/>
        </authorList>
    </citation>
    <scope>NUCLEOTIDE SEQUENCE</scope>
    <source>
        <tissue evidence="3">Potato root galls</tissue>
    </source>
</reference>
<feature type="region of interest" description="Disordered" evidence="1">
    <location>
        <begin position="427"/>
        <end position="467"/>
    </location>
</feature>
<accession>A0A0H5QWD0</accession>
<organism evidence="3">
    <name type="scientific">Spongospora subterranea</name>
    <dbReference type="NCBI Taxonomy" id="70186"/>
    <lineage>
        <taxon>Eukaryota</taxon>
        <taxon>Sar</taxon>
        <taxon>Rhizaria</taxon>
        <taxon>Endomyxa</taxon>
        <taxon>Phytomyxea</taxon>
        <taxon>Plasmodiophorida</taxon>
        <taxon>Plasmodiophoridae</taxon>
        <taxon>Spongospora</taxon>
    </lineage>
</organism>
<dbReference type="PANTHER" id="PTHR12419">
    <property type="entry name" value="OTU DOMAIN CONTAINING PROTEIN"/>
    <property type="match status" value="1"/>
</dbReference>
<dbReference type="GO" id="GO:0016579">
    <property type="term" value="P:protein deubiquitination"/>
    <property type="evidence" value="ECO:0007669"/>
    <property type="project" value="TreeGrafter"/>
</dbReference>
<evidence type="ECO:0000313" key="3">
    <source>
        <dbReference type="EMBL" id="CRZ06062.1"/>
    </source>
</evidence>
<sequence>MGRRRAKHKNDAKKKGEKMPVLSPMETYLAEKGLVLHPINADGDCLFGAIADQLNTRAREACFHTARIRAEVVAYIEAHESFFAEFLTKQSVEEYCAKMRKSGLWGGNMELNAAALEYSVTIAVHQVGRSPVMIVNPSKDAPVINIGYVNKQHYISCRPISQKNCVYNPPVPEILISEPAKTPKSKPVANTNALTTHNPVPLSIDSMEQPGRPISQKNCVHNPPVPENFIENPPKTPKSKSASNTAVLNVILSNNFCLDRPARPSVQTQHQLPLLVDSIEHRERRDNGWSSVSDRSEQDQQKLQGESNETSTTGKPNMGMASPYCNLNDVKPGRPEFDTGNECSLTPHCTPEPGTKCQERPSCAWDNNFQSTSDASSNSRCPEEIDLVDESLSAMLAKQSLNDAGPIDGVKTIYRTYVPVAYTSCDGAKGRESVSDCAQPRQPPRLSRCKQKQRKKRDRNGNQIFKK</sequence>
<dbReference type="Pfam" id="PF02338">
    <property type="entry name" value="OTU"/>
    <property type="match status" value="1"/>
</dbReference>
<feature type="compositionally biased region" description="Polar residues" evidence="1">
    <location>
        <begin position="188"/>
        <end position="198"/>
    </location>
</feature>
<protein>
    <recommendedName>
        <fullName evidence="2">OTU domain-containing protein</fullName>
    </recommendedName>
</protein>
<dbReference type="InterPro" id="IPR050704">
    <property type="entry name" value="Peptidase_C85-like"/>
</dbReference>
<feature type="compositionally biased region" description="Polar residues" evidence="1">
    <location>
        <begin position="301"/>
        <end position="315"/>
    </location>
</feature>